<proteinExistence type="predicted"/>
<dbReference type="EMBL" id="JAQQAF010000003">
    <property type="protein sequence ID" value="KAJ8498798.1"/>
    <property type="molecule type" value="Genomic_DNA"/>
</dbReference>
<dbReference type="AlphaFoldDB" id="A0AAV8RFR0"/>
<accession>A0AAV8RFR0</accession>
<protein>
    <submittedName>
        <fullName evidence="1">Uncharacterized protein</fullName>
    </submittedName>
</protein>
<gene>
    <name evidence="1" type="ORF">OPV22_009350</name>
</gene>
<organism evidence="1 2">
    <name type="scientific">Ensete ventricosum</name>
    <name type="common">Abyssinian banana</name>
    <name type="synonym">Musa ensete</name>
    <dbReference type="NCBI Taxonomy" id="4639"/>
    <lineage>
        <taxon>Eukaryota</taxon>
        <taxon>Viridiplantae</taxon>
        <taxon>Streptophyta</taxon>
        <taxon>Embryophyta</taxon>
        <taxon>Tracheophyta</taxon>
        <taxon>Spermatophyta</taxon>
        <taxon>Magnoliopsida</taxon>
        <taxon>Liliopsida</taxon>
        <taxon>Zingiberales</taxon>
        <taxon>Musaceae</taxon>
        <taxon>Ensete</taxon>
    </lineage>
</organism>
<comment type="caution">
    <text evidence="1">The sequence shown here is derived from an EMBL/GenBank/DDBJ whole genome shotgun (WGS) entry which is preliminary data.</text>
</comment>
<reference evidence="1 2" key="1">
    <citation type="submission" date="2022-12" db="EMBL/GenBank/DDBJ databases">
        <title>Chromosome-scale assembly of the Ensete ventricosum genome.</title>
        <authorList>
            <person name="Dussert Y."/>
            <person name="Stocks J."/>
            <person name="Wendawek A."/>
            <person name="Woldeyes F."/>
            <person name="Nichols R.A."/>
            <person name="Borrell J.S."/>
        </authorList>
    </citation>
    <scope>NUCLEOTIDE SEQUENCE [LARGE SCALE GENOMIC DNA]</scope>
    <source>
        <strain evidence="2">cv. Maze</strain>
        <tissue evidence="1">Seeds</tissue>
    </source>
</reference>
<keyword evidence="2" id="KW-1185">Reference proteome</keyword>
<name>A0AAV8RFR0_ENSVE</name>
<sequence length="229" mass="25560">MQYARLLSVILAALHRPELVPDVKVMVRATTLFESMIKTEYLEMGGGTGTFHIAAIKTSEVSSLSLCIILSMILSSTRRARTGDLFMISIFQADSEKDKLCGVLSLTHPCTHSCQTYLSSFPAFVMIWLYFMFMDKMLSWTSAKKVWSFYTVAPLKECYLLIEDYSLSLHSVVSVNMQYAMAASELPGCYSSDFIIGCSLSMSENLGPWTSFAVLFRKGSLPLLLLTTL</sequence>
<evidence type="ECO:0000313" key="1">
    <source>
        <dbReference type="EMBL" id="KAJ8498798.1"/>
    </source>
</evidence>
<dbReference type="Proteomes" id="UP001222027">
    <property type="component" value="Unassembled WGS sequence"/>
</dbReference>
<evidence type="ECO:0000313" key="2">
    <source>
        <dbReference type="Proteomes" id="UP001222027"/>
    </source>
</evidence>